<gene>
    <name evidence="1" type="ORF">THIOM_004225</name>
</gene>
<accession>A0A176RWJ4</accession>
<proteinExistence type="predicted"/>
<evidence type="ECO:0000313" key="1">
    <source>
        <dbReference type="EMBL" id="OAD20097.1"/>
    </source>
</evidence>
<dbReference type="Proteomes" id="UP000076962">
    <property type="component" value="Unassembled WGS sequence"/>
</dbReference>
<name>A0A176RWJ4_9GAMM</name>
<reference evidence="1 2" key="1">
    <citation type="submission" date="2016-05" db="EMBL/GenBank/DDBJ databases">
        <title>Single-cell genome of chain-forming Candidatus Thiomargarita nelsonii and comparison to other large sulfur-oxidizing bacteria.</title>
        <authorList>
            <person name="Winkel M."/>
            <person name="Salman V."/>
            <person name="Woyke T."/>
            <person name="Schulz-Vogt H."/>
            <person name="Richter M."/>
            <person name="Flood B."/>
            <person name="Bailey J."/>
            <person name="Amann R."/>
            <person name="Mussmann M."/>
        </authorList>
    </citation>
    <scope>NUCLEOTIDE SEQUENCE [LARGE SCALE GENOMIC DNA]</scope>
    <source>
        <strain evidence="1 2">THI036</strain>
    </source>
</reference>
<dbReference type="AlphaFoldDB" id="A0A176RWJ4"/>
<organism evidence="1 2">
    <name type="scientific">Candidatus Thiomargarita nelsonii</name>
    <dbReference type="NCBI Taxonomy" id="1003181"/>
    <lineage>
        <taxon>Bacteria</taxon>
        <taxon>Pseudomonadati</taxon>
        <taxon>Pseudomonadota</taxon>
        <taxon>Gammaproteobacteria</taxon>
        <taxon>Thiotrichales</taxon>
        <taxon>Thiotrichaceae</taxon>
        <taxon>Thiomargarita</taxon>
    </lineage>
</organism>
<evidence type="ECO:0000313" key="2">
    <source>
        <dbReference type="Proteomes" id="UP000076962"/>
    </source>
</evidence>
<dbReference type="EMBL" id="LUTY01002553">
    <property type="protein sequence ID" value="OAD20097.1"/>
    <property type="molecule type" value="Genomic_DNA"/>
</dbReference>
<keyword evidence="2" id="KW-1185">Reference proteome</keyword>
<sequence>MGNNSARLSTCPSGFWCIFLRIACAYLERLGSSTKSKAIKMPCLLLRLAMLRKASWASWGKFSWEMRIGKTG</sequence>
<comment type="caution">
    <text evidence="1">The sequence shown here is derived from an EMBL/GenBank/DDBJ whole genome shotgun (WGS) entry which is preliminary data.</text>
</comment>
<protein>
    <submittedName>
        <fullName evidence="1">Uncharacterized protein</fullName>
    </submittedName>
</protein>